<evidence type="ECO:0000256" key="1">
    <source>
        <dbReference type="ARBA" id="ARBA00005817"/>
    </source>
</evidence>
<dbReference type="InterPro" id="IPR014731">
    <property type="entry name" value="ETF_asu_C"/>
</dbReference>
<sequence length="322" mass="33080">MHDLCALIPLGDPSVADPFAAVAAAAAIAARSGGRVRAILLGRVPDADAIAAAERDGATDILSAAHAGLSEPPQAEHLLAAFEHLLAAETADTLFLLPAGAVGEELAARLAIRLRGVPLGRCTSLDRDGGQVTARRASHGGRAEARLTTQAPRCFASLRRPAAAPAAPGAARREIMLDCPLPNDVPPPEIRHTAGEQARRLEGARIVVTGGRGMAGAEGFALLRDLAALLDAATGASLPAVDAGWASVGQQVGQSGAFVTPDLYLAFALSGTAQHLAGIGLNARIVAVNSDPEAEIFRVADLGLVAPWQEVVPELIERLRAR</sequence>
<dbReference type="InterPro" id="IPR029035">
    <property type="entry name" value="DHS-like_NAD/FAD-binding_dom"/>
</dbReference>
<dbReference type="InterPro" id="IPR014729">
    <property type="entry name" value="Rossmann-like_a/b/a_fold"/>
</dbReference>
<dbReference type="PANTHER" id="PTHR43153">
    <property type="entry name" value="ELECTRON TRANSFER FLAVOPROTEIN ALPHA"/>
    <property type="match status" value="1"/>
</dbReference>
<name>A0A2W7ISX6_9PROT</name>
<dbReference type="Gene3D" id="3.40.50.1220">
    <property type="entry name" value="TPP-binding domain"/>
    <property type="match status" value="1"/>
</dbReference>
<dbReference type="SUPFAM" id="SSF52467">
    <property type="entry name" value="DHS-like NAD/FAD-binding domain"/>
    <property type="match status" value="1"/>
</dbReference>
<dbReference type="Gene3D" id="3.40.50.620">
    <property type="entry name" value="HUPs"/>
    <property type="match status" value="1"/>
</dbReference>
<feature type="binding site" evidence="3">
    <location>
        <begin position="251"/>
        <end position="255"/>
    </location>
    <ligand>
        <name>FAD</name>
        <dbReference type="ChEBI" id="CHEBI:57692"/>
    </ligand>
</feature>
<feature type="domain" description="Electron transfer flavoprotein alpha subunit C-terminal" evidence="4">
    <location>
        <begin position="201"/>
        <end position="279"/>
    </location>
</feature>
<dbReference type="RefSeq" id="WP_111396195.1">
    <property type="nucleotide sequence ID" value="NZ_QKYU01000001.1"/>
</dbReference>
<comment type="caution">
    <text evidence="6">The sequence shown here is derived from an EMBL/GenBank/DDBJ whole genome shotgun (WGS) entry which is preliminary data.</text>
</comment>
<evidence type="ECO:0000313" key="6">
    <source>
        <dbReference type="EMBL" id="PZW50901.1"/>
    </source>
</evidence>
<keyword evidence="3" id="KW-0285">Flavoprotein</keyword>
<feature type="binding site" evidence="3">
    <location>
        <position position="289"/>
    </location>
    <ligand>
        <name>FAD</name>
        <dbReference type="ChEBI" id="CHEBI:57692"/>
    </ligand>
</feature>
<protein>
    <submittedName>
        <fullName evidence="6">Electron transfer flavoprotein alpha subunit apoprotein</fullName>
    </submittedName>
</protein>
<dbReference type="InterPro" id="IPR014730">
    <property type="entry name" value="ETF_a/b_N"/>
</dbReference>
<dbReference type="Proteomes" id="UP000249688">
    <property type="component" value="Unassembled WGS sequence"/>
</dbReference>
<gene>
    <name evidence="6" type="ORF">C8P66_101116</name>
</gene>
<evidence type="ECO:0000259" key="5">
    <source>
        <dbReference type="Pfam" id="PF01012"/>
    </source>
</evidence>
<dbReference type="AlphaFoldDB" id="A0A2W7ISX6"/>
<dbReference type="Pfam" id="PF00766">
    <property type="entry name" value="ETF_alpha"/>
    <property type="match status" value="1"/>
</dbReference>
<dbReference type="GO" id="GO:0050660">
    <property type="term" value="F:flavin adenine dinucleotide binding"/>
    <property type="evidence" value="ECO:0007669"/>
    <property type="project" value="InterPro"/>
</dbReference>
<evidence type="ECO:0000256" key="2">
    <source>
        <dbReference type="ARBA" id="ARBA00022982"/>
    </source>
</evidence>
<dbReference type="PIRSF" id="PIRSF000089">
    <property type="entry name" value="Electra_flavoP_a"/>
    <property type="match status" value="1"/>
</dbReference>
<comment type="similarity">
    <text evidence="1">Belongs to the ETF alpha-subunit/FixB family.</text>
</comment>
<evidence type="ECO:0000313" key="7">
    <source>
        <dbReference type="Proteomes" id="UP000249688"/>
    </source>
</evidence>
<accession>A0A2W7ISX6</accession>
<keyword evidence="7" id="KW-1185">Reference proteome</keyword>
<organism evidence="6 7">
    <name type="scientific">Humitalea rosea</name>
    <dbReference type="NCBI Taxonomy" id="990373"/>
    <lineage>
        <taxon>Bacteria</taxon>
        <taxon>Pseudomonadati</taxon>
        <taxon>Pseudomonadota</taxon>
        <taxon>Alphaproteobacteria</taxon>
        <taxon>Acetobacterales</taxon>
        <taxon>Roseomonadaceae</taxon>
        <taxon>Humitalea</taxon>
    </lineage>
</organism>
<dbReference type="SUPFAM" id="SSF52402">
    <property type="entry name" value="Adenine nucleotide alpha hydrolases-like"/>
    <property type="match status" value="1"/>
</dbReference>
<dbReference type="GO" id="GO:0033539">
    <property type="term" value="P:fatty acid beta-oxidation using acyl-CoA dehydrogenase"/>
    <property type="evidence" value="ECO:0007669"/>
    <property type="project" value="TreeGrafter"/>
</dbReference>
<feature type="domain" description="Electron transfer flavoprotein alpha/beta-subunit N-terminal" evidence="5">
    <location>
        <begin position="20"/>
        <end position="173"/>
    </location>
</feature>
<evidence type="ECO:0000259" key="4">
    <source>
        <dbReference type="Pfam" id="PF00766"/>
    </source>
</evidence>
<keyword evidence="2" id="KW-0813">Transport</keyword>
<dbReference type="Pfam" id="PF01012">
    <property type="entry name" value="ETF"/>
    <property type="match status" value="1"/>
</dbReference>
<dbReference type="OrthoDB" id="9770286at2"/>
<reference evidence="6 7" key="1">
    <citation type="submission" date="2018-06" db="EMBL/GenBank/DDBJ databases">
        <title>Genomic Encyclopedia of Archaeal and Bacterial Type Strains, Phase II (KMG-II): from individual species to whole genera.</title>
        <authorList>
            <person name="Goeker M."/>
        </authorList>
    </citation>
    <scope>NUCLEOTIDE SEQUENCE [LARGE SCALE GENOMIC DNA]</scope>
    <source>
        <strain evidence="6 7">DSM 24525</strain>
    </source>
</reference>
<dbReference type="InterPro" id="IPR001308">
    <property type="entry name" value="ETF_a/FixB"/>
</dbReference>
<comment type="cofactor">
    <cofactor evidence="3">
        <name>FAD</name>
        <dbReference type="ChEBI" id="CHEBI:57692"/>
    </cofactor>
    <text evidence="3">Binds 1 FAD per dimer.</text>
</comment>
<dbReference type="EMBL" id="QKYU01000001">
    <property type="protein sequence ID" value="PZW50901.1"/>
    <property type="molecule type" value="Genomic_DNA"/>
</dbReference>
<keyword evidence="2" id="KW-0249">Electron transport</keyword>
<dbReference type="GO" id="GO:0009055">
    <property type="term" value="F:electron transfer activity"/>
    <property type="evidence" value="ECO:0007669"/>
    <property type="project" value="InterPro"/>
</dbReference>
<keyword evidence="3" id="KW-0274">FAD</keyword>
<evidence type="ECO:0000256" key="3">
    <source>
        <dbReference type="PIRSR" id="PIRSR000089-1"/>
    </source>
</evidence>
<feature type="binding site" evidence="3">
    <location>
        <position position="212"/>
    </location>
    <ligand>
        <name>FAD</name>
        <dbReference type="ChEBI" id="CHEBI:57692"/>
    </ligand>
</feature>
<proteinExistence type="inferred from homology"/>
<dbReference type="PANTHER" id="PTHR43153:SF1">
    <property type="entry name" value="ELECTRON TRANSFER FLAVOPROTEIN SUBUNIT ALPHA, MITOCHONDRIAL"/>
    <property type="match status" value="1"/>
</dbReference>